<dbReference type="RefSeq" id="WP_071629026.1">
    <property type="nucleotide sequence ID" value="NZ_CP022375.1"/>
</dbReference>
<keyword evidence="1" id="KW-1133">Transmembrane helix</keyword>
<keyword evidence="1" id="KW-0472">Membrane</keyword>
<feature type="transmembrane region" description="Helical" evidence="1">
    <location>
        <begin position="101"/>
        <end position="119"/>
    </location>
</feature>
<dbReference type="EMBL" id="CP022375">
    <property type="protein sequence ID" value="AXH29754.1"/>
    <property type="molecule type" value="Genomic_DNA"/>
</dbReference>
<accession>A0A345JR08</accession>
<dbReference type="AlphaFoldDB" id="A0A345JR08"/>
<dbReference type="Proteomes" id="UP000253862">
    <property type="component" value="Chromosome"/>
</dbReference>
<feature type="transmembrane region" description="Helical" evidence="1">
    <location>
        <begin position="148"/>
        <end position="172"/>
    </location>
</feature>
<evidence type="ECO:0000256" key="1">
    <source>
        <dbReference type="SAM" id="Phobius"/>
    </source>
</evidence>
<keyword evidence="1" id="KW-0812">Transmembrane</keyword>
<proteinExistence type="predicted"/>
<dbReference type="KEGG" id="foo:CGC45_03720"/>
<evidence type="ECO:0000313" key="3">
    <source>
        <dbReference type="Proteomes" id="UP000253862"/>
    </source>
</evidence>
<gene>
    <name evidence="2" type="ORF">CGC43_03735</name>
</gene>
<feature type="transmembrane region" description="Helical" evidence="1">
    <location>
        <begin position="31"/>
        <end position="50"/>
    </location>
</feature>
<feature type="transmembrane region" description="Helical" evidence="1">
    <location>
        <begin position="5"/>
        <end position="25"/>
    </location>
</feature>
<sequence length="187" mass="21022">MLKKIINNLGLAIGFIGLVIFMFSLSETNLAQKNLIVLVATFMLFLSAAIQKEPFFTGLQGIVFVSAIMIFYNLAAIYNSLVFIFLAFVFAIYYFSRHKLNIARIFAFIGLIALCLGILLGRNEPMVVCGIVLAIYAVFSIQEGYTVGWVFLILNILFALVAANALFDFLLVRNLNYEKIIIFRQGY</sequence>
<evidence type="ECO:0000313" key="2">
    <source>
        <dbReference type="EMBL" id="AXH29754.1"/>
    </source>
</evidence>
<name>A0A345JR08_9GAMM</name>
<dbReference type="OrthoDB" id="5604428at2"/>
<keyword evidence="3" id="KW-1185">Reference proteome</keyword>
<protein>
    <submittedName>
        <fullName evidence="2">MFS transporter</fullName>
    </submittedName>
</protein>
<reference evidence="2 3" key="1">
    <citation type="submission" date="2017-07" db="EMBL/GenBank/DDBJ databases">
        <title>Complete genome sequences and comparative analysis of the novel pathogen Francisella opportunistica.</title>
        <authorList>
            <person name="Dietrich E.A."/>
            <person name="Kingry L.C."/>
            <person name="Petersen J.M."/>
        </authorList>
    </citation>
    <scope>NUCLEOTIDE SEQUENCE [LARGE SCALE GENOMIC DNA]</scope>
    <source>
        <strain evidence="2 3">14-2155</strain>
    </source>
</reference>
<organism evidence="2 3">
    <name type="scientific">Francisella opportunistica</name>
    <dbReference type="NCBI Taxonomy" id="2016517"/>
    <lineage>
        <taxon>Bacteria</taxon>
        <taxon>Pseudomonadati</taxon>
        <taxon>Pseudomonadota</taxon>
        <taxon>Gammaproteobacteria</taxon>
        <taxon>Thiotrichales</taxon>
        <taxon>Francisellaceae</taxon>
        <taxon>Francisella</taxon>
    </lineage>
</organism>
<feature type="transmembrane region" description="Helical" evidence="1">
    <location>
        <begin position="62"/>
        <end position="95"/>
    </location>
</feature>